<protein>
    <submittedName>
        <fullName evidence="1">Uncharacterized protein</fullName>
    </submittedName>
</protein>
<sequence length="224" mass="24536">MEDTSSKPKDDYVNGIEENQPNLFADNRNPSKGIQLYKIMGQSDIIEVEPGEVHDVIEAWAYSLVAFVVGGFPGLRQSTSLPTLGKFINFGLIQKHKAASSGSLTSENNTQQKHASKPAELEAIYGADGQFSRRSGEMESGLNQLAVSTLIQGDRKKALRTEFLAVYLLQRMGLIGAQKSQENSSMMQGVSGQQHASLMQAVFGTIAAKLGIIKLFYLLRRLQL</sequence>
<proteinExistence type="predicted"/>
<comment type="caution">
    <text evidence="1">The sequence shown here is derived from an EMBL/GenBank/DDBJ whole genome shotgun (WGS) entry which is preliminary data.</text>
</comment>
<gene>
    <name evidence="1" type="ORF">M9H77_36035</name>
</gene>
<organism evidence="1 2">
    <name type="scientific">Catharanthus roseus</name>
    <name type="common">Madagascar periwinkle</name>
    <name type="synonym">Vinca rosea</name>
    <dbReference type="NCBI Taxonomy" id="4058"/>
    <lineage>
        <taxon>Eukaryota</taxon>
        <taxon>Viridiplantae</taxon>
        <taxon>Streptophyta</taxon>
        <taxon>Embryophyta</taxon>
        <taxon>Tracheophyta</taxon>
        <taxon>Spermatophyta</taxon>
        <taxon>Magnoliopsida</taxon>
        <taxon>eudicotyledons</taxon>
        <taxon>Gunneridae</taxon>
        <taxon>Pentapetalae</taxon>
        <taxon>asterids</taxon>
        <taxon>lamiids</taxon>
        <taxon>Gentianales</taxon>
        <taxon>Apocynaceae</taxon>
        <taxon>Rauvolfioideae</taxon>
        <taxon>Vinceae</taxon>
        <taxon>Catharanthinae</taxon>
        <taxon>Catharanthus</taxon>
    </lineage>
</organism>
<name>A0ACB9ZQZ9_CATRO</name>
<evidence type="ECO:0000313" key="1">
    <source>
        <dbReference type="EMBL" id="KAI5650030.1"/>
    </source>
</evidence>
<dbReference type="EMBL" id="CM044708">
    <property type="protein sequence ID" value="KAI5650030.1"/>
    <property type="molecule type" value="Genomic_DNA"/>
</dbReference>
<reference evidence="2" key="1">
    <citation type="journal article" date="2023" name="Nat. Plants">
        <title>Single-cell RNA sequencing provides a high-resolution roadmap for understanding the multicellular compartmentation of specialized metabolism.</title>
        <authorList>
            <person name="Sun S."/>
            <person name="Shen X."/>
            <person name="Li Y."/>
            <person name="Li Y."/>
            <person name="Wang S."/>
            <person name="Li R."/>
            <person name="Zhang H."/>
            <person name="Shen G."/>
            <person name="Guo B."/>
            <person name="Wei J."/>
            <person name="Xu J."/>
            <person name="St-Pierre B."/>
            <person name="Chen S."/>
            <person name="Sun C."/>
        </authorList>
    </citation>
    <scope>NUCLEOTIDE SEQUENCE [LARGE SCALE GENOMIC DNA]</scope>
</reference>
<dbReference type="Proteomes" id="UP001060085">
    <property type="component" value="Linkage Group LG08"/>
</dbReference>
<accession>A0ACB9ZQZ9</accession>
<evidence type="ECO:0000313" key="2">
    <source>
        <dbReference type="Proteomes" id="UP001060085"/>
    </source>
</evidence>
<keyword evidence="2" id="KW-1185">Reference proteome</keyword>